<dbReference type="EMBL" id="LGCM01000006">
    <property type="protein sequence ID" value="KPL91250.1"/>
    <property type="molecule type" value="Genomic_DNA"/>
</dbReference>
<proteinExistence type="predicted"/>
<dbReference type="STRING" id="229921.ADN01_01540"/>
<dbReference type="InterPro" id="IPR029063">
    <property type="entry name" value="SAM-dependent_MTases_sf"/>
</dbReference>
<dbReference type="GO" id="GO:0008168">
    <property type="term" value="F:methyltransferase activity"/>
    <property type="evidence" value="ECO:0007669"/>
    <property type="project" value="UniProtKB-KW"/>
</dbReference>
<evidence type="ECO:0000256" key="1">
    <source>
        <dbReference type="ARBA" id="ARBA00022603"/>
    </source>
</evidence>
<dbReference type="Proteomes" id="UP000050501">
    <property type="component" value="Unassembled WGS sequence"/>
</dbReference>
<comment type="caution">
    <text evidence="3">The sequence shown here is derived from an EMBL/GenBank/DDBJ whole genome shotgun (WGS) entry which is preliminary data.</text>
</comment>
<dbReference type="PATRIC" id="fig|229921.5.peg.2761"/>
<evidence type="ECO:0000313" key="4">
    <source>
        <dbReference type="Proteomes" id="UP000050501"/>
    </source>
</evidence>
<dbReference type="SUPFAM" id="SSF53335">
    <property type="entry name" value="S-adenosyl-L-methionine-dependent methyltransferases"/>
    <property type="match status" value="1"/>
</dbReference>
<dbReference type="OrthoDB" id="9803017at2"/>
<organism evidence="3 4">
    <name type="scientific">Levilinea saccharolytica</name>
    <dbReference type="NCBI Taxonomy" id="229921"/>
    <lineage>
        <taxon>Bacteria</taxon>
        <taxon>Bacillati</taxon>
        <taxon>Chloroflexota</taxon>
        <taxon>Anaerolineae</taxon>
        <taxon>Anaerolineales</taxon>
        <taxon>Anaerolineaceae</taxon>
        <taxon>Levilinea</taxon>
    </lineage>
</organism>
<dbReference type="NCBIfam" id="TIGR00095">
    <property type="entry name" value="16S rRNA (guanine(966)-N(2))-methyltransferase RsmD"/>
    <property type="match status" value="1"/>
</dbReference>
<dbReference type="Pfam" id="PF03602">
    <property type="entry name" value="Cons_hypoth95"/>
    <property type="match status" value="1"/>
</dbReference>
<dbReference type="InterPro" id="IPR004398">
    <property type="entry name" value="RNA_MeTrfase_RsmD"/>
</dbReference>
<dbReference type="GO" id="GO:0031167">
    <property type="term" value="P:rRNA methylation"/>
    <property type="evidence" value="ECO:0007669"/>
    <property type="project" value="InterPro"/>
</dbReference>
<dbReference type="Gene3D" id="3.40.50.150">
    <property type="entry name" value="Vaccinia Virus protein VP39"/>
    <property type="match status" value="1"/>
</dbReference>
<name>A0A0N8GT67_9CHLR</name>
<reference evidence="3 4" key="1">
    <citation type="submission" date="2015-07" db="EMBL/GenBank/DDBJ databases">
        <title>Genome sequence of Levilinea saccharolytica DSM 16555.</title>
        <authorList>
            <person name="Hemp J."/>
            <person name="Ward L.M."/>
            <person name="Pace L.A."/>
            <person name="Fischer W.W."/>
        </authorList>
    </citation>
    <scope>NUCLEOTIDE SEQUENCE [LARGE SCALE GENOMIC DNA]</scope>
    <source>
        <strain evidence="3 4">KIBI-1</strain>
    </source>
</reference>
<dbReference type="CDD" id="cd02440">
    <property type="entry name" value="AdoMet_MTases"/>
    <property type="match status" value="1"/>
</dbReference>
<dbReference type="RefSeq" id="WP_062418359.1">
    <property type="nucleotide sequence ID" value="NZ_DF967974.1"/>
</dbReference>
<dbReference type="PANTHER" id="PTHR43542:SF1">
    <property type="entry name" value="METHYLTRANSFERASE"/>
    <property type="match status" value="1"/>
</dbReference>
<protein>
    <recommendedName>
        <fullName evidence="5">Methyltransferase</fullName>
    </recommendedName>
</protein>
<gene>
    <name evidence="3" type="ORF">ADN01_01540</name>
</gene>
<evidence type="ECO:0000256" key="2">
    <source>
        <dbReference type="ARBA" id="ARBA00022679"/>
    </source>
</evidence>
<keyword evidence="1" id="KW-0489">Methyltransferase</keyword>
<dbReference type="PIRSF" id="PIRSF004553">
    <property type="entry name" value="CHP00095"/>
    <property type="match status" value="1"/>
</dbReference>
<keyword evidence="4" id="KW-1185">Reference proteome</keyword>
<sequence length="193" mass="21651">MSAPRIIAGKARGIRLQDVPGDITRPITDRVKEALFNILGVDIQEASLLDLFGGTGSVGLEALSRGASYVRFIDLHRAAIQTIRTNIERTRLNQGAEVLQTDAFAHLRQRPDRAFDFIFIAPPQYKGLWVQAMQALESQPAWLHPQGWIIVQIDPVEYQAVESAHFVEIDQRRYGSTLLVFYETIQSPPQTSP</sequence>
<keyword evidence="2" id="KW-0808">Transferase</keyword>
<dbReference type="PANTHER" id="PTHR43542">
    <property type="entry name" value="METHYLTRANSFERASE"/>
    <property type="match status" value="1"/>
</dbReference>
<accession>A0A0N8GT67</accession>
<dbReference type="AlphaFoldDB" id="A0A0N8GT67"/>
<evidence type="ECO:0000313" key="3">
    <source>
        <dbReference type="EMBL" id="KPL91250.1"/>
    </source>
</evidence>
<evidence type="ECO:0008006" key="5">
    <source>
        <dbReference type="Google" id="ProtNLM"/>
    </source>
</evidence>